<feature type="binding site" evidence="14">
    <location>
        <position position="54"/>
    </location>
    <ligand>
        <name>[2Fe-2S] cluster</name>
        <dbReference type="ChEBI" id="CHEBI:190135"/>
        <label>1</label>
    </ligand>
</feature>
<comment type="cofactor">
    <cofactor evidence="11">
        <name>[2Fe-2S] cluster</name>
        <dbReference type="ChEBI" id="CHEBI:190135"/>
    </cofactor>
</comment>
<feature type="binding site" evidence="14">
    <location>
        <position position="76"/>
    </location>
    <ligand>
        <name>[2Fe-2S] cluster</name>
        <dbReference type="ChEBI" id="CHEBI:190135"/>
        <label>1</label>
    </ligand>
</feature>
<keyword evidence="7 13" id="KW-0274">FAD</keyword>
<evidence type="ECO:0000256" key="11">
    <source>
        <dbReference type="ARBA" id="ARBA00034078"/>
    </source>
</evidence>
<dbReference type="PROSITE" id="PS51387">
    <property type="entry name" value="FAD_PCMH"/>
    <property type="match status" value="1"/>
</dbReference>
<dbReference type="GO" id="GO:0051537">
    <property type="term" value="F:2 iron, 2 sulfur cluster binding"/>
    <property type="evidence" value="ECO:0007669"/>
    <property type="project" value="UniProtKB-KW"/>
</dbReference>
<evidence type="ECO:0000256" key="14">
    <source>
        <dbReference type="PIRSR" id="PIRSR000127-3"/>
    </source>
</evidence>
<comment type="similarity">
    <text evidence="2">Belongs to the xanthine dehydrogenase family.</text>
</comment>
<feature type="binding site" evidence="14">
    <location>
        <position position="1028"/>
    </location>
    <ligand>
        <name>Mo-molybdopterin</name>
        <dbReference type="ChEBI" id="CHEBI:71302"/>
    </ligand>
    <ligandPart>
        <name>Mo</name>
        <dbReference type="ChEBI" id="CHEBI:28685"/>
    </ligandPart>
</feature>
<dbReference type="InterPro" id="IPR036010">
    <property type="entry name" value="2Fe-2S_ferredoxin-like_sf"/>
</dbReference>
<evidence type="ECO:0000259" key="16">
    <source>
        <dbReference type="PROSITE" id="PS51387"/>
    </source>
</evidence>
<feature type="binding site" evidence="14">
    <location>
        <position position="147"/>
    </location>
    <ligand>
        <name>[2Fe-2S] cluster</name>
        <dbReference type="ChEBI" id="CHEBI:190135"/>
        <label>2</label>
    </ligand>
</feature>
<dbReference type="Gene3D" id="1.10.150.120">
    <property type="entry name" value="[2Fe-2S]-binding domain"/>
    <property type="match status" value="1"/>
</dbReference>
<dbReference type="InterPro" id="IPR036884">
    <property type="entry name" value="2Fe-2S-bd_dom_sf"/>
</dbReference>
<feature type="domain" description="2Fe-2S ferredoxin-type" evidence="15">
    <location>
        <begin position="8"/>
        <end position="94"/>
    </location>
</feature>
<dbReference type="FunFam" id="3.30.365.10:FF:000001">
    <property type="entry name" value="Xanthine dehydrogenase oxidase"/>
    <property type="match status" value="1"/>
</dbReference>
<feature type="domain" description="FAD-binding PCMH-type" evidence="16">
    <location>
        <begin position="206"/>
        <end position="374"/>
    </location>
</feature>
<comment type="cofactor">
    <cofactor evidence="1 13">
        <name>FAD</name>
        <dbReference type="ChEBI" id="CHEBI:57692"/>
    </cofactor>
</comment>
<comment type="cofactor">
    <cofactor evidence="14">
        <name>Mo-molybdopterin</name>
        <dbReference type="ChEBI" id="CHEBI:71302"/>
    </cofactor>
    <text evidence="14">Binds 1 Mo-molybdopterin (Mo-MPT) cofactor per subunit.</text>
</comment>
<dbReference type="SUPFAM" id="SSF54292">
    <property type="entry name" value="2Fe-2S ferredoxin-like"/>
    <property type="match status" value="1"/>
</dbReference>
<feature type="binding site" evidence="14">
    <location>
        <position position="46"/>
    </location>
    <ligand>
        <name>[2Fe-2S] cluster</name>
        <dbReference type="ChEBI" id="CHEBI:190135"/>
        <label>1</label>
    </ligand>
</feature>
<name>A0A5J4WNM2_9EUKA</name>
<feature type="binding site" evidence="13">
    <location>
        <position position="343"/>
    </location>
    <ligand>
        <name>FAD</name>
        <dbReference type="ChEBI" id="CHEBI:57692"/>
    </ligand>
</feature>
<evidence type="ECO:0000256" key="7">
    <source>
        <dbReference type="ARBA" id="ARBA00022827"/>
    </source>
</evidence>
<dbReference type="Pfam" id="PF02738">
    <property type="entry name" value="MoCoBD_1"/>
    <property type="match status" value="1"/>
</dbReference>
<dbReference type="GO" id="GO:0071949">
    <property type="term" value="F:FAD binding"/>
    <property type="evidence" value="ECO:0007669"/>
    <property type="project" value="InterPro"/>
</dbReference>
<evidence type="ECO:0000259" key="15">
    <source>
        <dbReference type="PROSITE" id="PS51085"/>
    </source>
</evidence>
<evidence type="ECO:0000313" key="17">
    <source>
        <dbReference type="EMBL" id="KAA6396544.1"/>
    </source>
</evidence>
<feature type="binding site" evidence="14">
    <location>
        <position position="119"/>
    </location>
    <ligand>
        <name>[2Fe-2S] cluster</name>
        <dbReference type="ChEBI" id="CHEBI:190135"/>
        <label>2</label>
    </ligand>
</feature>
<dbReference type="InterPro" id="IPR036318">
    <property type="entry name" value="FAD-bd_PCMH-like_sf"/>
</dbReference>
<feature type="binding site" evidence="13">
    <location>
        <begin position="235"/>
        <end position="242"/>
    </location>
    <ligand>
        <name>FAD</name>
        <dbReference type="ChEBI" id="CHEBI:57692"/>
    </ligand>
</feature>
<dbReference type="SUPFAM" id="SSF56176">
    <property type="entry name" value="FAD-binding/transporter-associated domain-like"/>
    <property type="match status" value="1"/>
</dbReference>
<dbReference type="Pfam" id="PF20256">
    <property type="entry name" value="MoCoBD_2"/>
    <property type="match status" value="1"/>
</dbReference>
<evidence type="ECO:0000256" key="12">
    <source>
        <dbReference type="PIRSR" id="PIRSR000127-1"/>
    </source>
</evidence>
<evidence type="ECO:0000256" key="8">
    <source>
        <dbReference type="ARBA" id="ARBA00023002"/>
    </source>
</evidence>
<feature type="binding site" evidence="13">
    <location>
        <position position="840"/>
    </location>
    <ligand>
        <name>substrate</name>
    </ligand>
</feature>
<dbReference type="InterPro" id="IPR036856">
    <property type="entry name" value="Ald_Oxase/Xan_DH_a/b_sf"/>
</dbReference>
<dbReference type="Pfam" id="PF01315">
    <property type="entry name" value="Ald_Xan_dh_C"/>
    <property type="match status" value="1"/>
</dbReference>
<evidence type="ECO:0000256" key="6">
    <source>
        <dbReference type="ARBA" id="ARBA00022723"/>
    </source>
</evidence>
<keyword evidence="9 14" id="KW-0408">Iron</keyword>
<accession>A0A5J4WNM2</accession>
<evidence type="ECO:0000256" key="3">
    <source>
        <dbReference type="ARBA" id="ARBA00022505"/>
    </source>
</evidence>
<sequence length="1268" mass="141566">MEQLHRDSTLHFYLNDTAITLTEFRPDLSLLDFIRSQGLKGTKKFCSEGGCGACSVLLTYCEGEDKRIVRHSVTSCLLPLAKVDGMVVTTIEGIGSINDKMHPIQKAIVDYGATQCGYCTPGFVITLVDTLLMKDIEDSLDGNLCRCTGYRSILNAAQSLIEQLDDISISNNTNTHLHRTIQYAQQLNSRQYLSLHFVTPPSHIHLKFSHVQWYRPTTLNDLLQLKFEYKENAHIASGCTEIGLQMVSGIVPHVLIDNAHIIEAIQLKLLFEENLYNDNQRVTNCILVGAAVTFQQFRDFQLIEKDNQKNDIQFQQLQIHSSFITIQSKLRCIESLLRFTRYFSSNHVRSVATLIGNICLCSPVSDMVTVLTALVFDQMNTLIVSNKLEGKKMIFVLLMLLSESFYMNQRQKNKNQIQINNLIMFIKLLQCYPLIVECQMVFGGMSWRVVQAEKSSSFLINKPFCRKTINDALPLICDDLPMSADAPGGMVHYRRTISLSHFYKFFLRTLDYIVHSKKYSVFEKELNSTNYECEWSDIITSSLLKEYDPRESPLTKSFRMTQERLDTRFVGHSYPIDTKNALSLHGVLRFISAEDVIGSNMIGAIVHDEYLFAKDEVTCIGQVIGLIVAENESLAQKAASLVHIEYECLPIISTIEEAIAAESYFGTQALVSQIGDIEKGFKESDQILQGEIRLAGQTHTTLEVHNTLAVPEEGNRLLILAATQNPTLTQRIVAQVCKIPVSNVTVRVRRMGGAFGSKESRSIFVSCAAAVAASIMKKPIHVILTRKQDMSEVGGRHPYLIRYKVGVKLIDGIIKINAVHNLLYSNGGNSLDLSNSILNRAVTHSLNAYYCPNVRAEGRSCKTHTPSSTAFRGFGAPQGCFVGESINMEQIEHPHTMYGQEVTNSTLPQLWKELLQSSHFYERQNQIALFNRQSKWIKRAISATPLMFGLSFESRFMNQASASVHLHLDGSCVVSHGGVEMGQGIHTKMAQIAAEALGIEEEQGSSIHKVRVTETCTDQIANTSPTAASSGSDLNGMAVYLACQEVHKRLSEGNPKVTWAFPLCDIIKRAFMQRVSLTGNGFYKTPTLTENNPFAYYVYGASVSEVEIDALTGNSRVVKVNICYDAGQSLNPQIDVGQIEGGYIQGLGYYMLEEQIIDKNGRNLTSNLGAYKIPTTGNLPIDFCVSLLRNTPNKFPSIYGSKAIGEPPLNAIRMAKTEHNQTIAIDIKQPEFMQFLSPASCERVRMAIGDNFIHLTKQSNIQIVSQPC</sequence>
<feature type="binding site" evidence="14">
    <location>
        <position position="724"/>
    </location>
    <ligand>
        <name>Mo-molybdopterin</name>
        <dbReference type="ChEBI" id="CHEBI:71302"/>
    </ligand>
    <ligandPart>
        <name>Mo</name>
        <dbReference type="ChEBI" id="CHEBI:28685"/>
    </ligandPart>
</feature>
<dbReference type="OrthoDB" id="8300278at2759"/>
<dbReference type="InterPro" id="IPR016208">
    <property type="entry name" value="Ald_Oxase/xanthine_DH-like"/>
</dbReference>
<keyword evidence="6 14" id="KW-0479">Metal-binding</keyword>
<dbReference type="FunFam" id="3.30.365.10:FF:000002">
    <property type="entry name" value="Xanthine dehydrogenase oxidase"/>
    <property type="match status" value="1"/>
</dbReference>
<keyword evidence="4" id="KW-0285">Flavoprotein</keyword>
<dbReference type="GO" id="GO:0005506">
    <property type="term" value="F:iron ion binding"/>
    <property type="evidence" value="ECO:0007669"/>
    <property type="project" value="InterPro"/>
</dbReference>
<dbReference type="Pfam" id="PF01799">
    <property type="entry name" value="Fer2_2"/>
    <property type="match status" value="1"/>
</dbReference>
<feature type="binding site" evidence="14">
    <location>
        <position position="116"/>
    </location>
    <ligand>
        <name>[2Fe-2S] cluster</name>
        <dbReference type="ChEBI" id="CHEBI:190135"/>
        <label>2</label>
    </ligand>
</feature>
<organism evidence="17 18">
    <name type="scientific">Streblomastix strix</name>
    <dbReference type="NCBI Taxonomy" id="222440"/>
    <lineage>
        <taxon>Eukaryota</taxon>
        <taxon>Metamonada</taxon>
        <taxon>Preaxostyla</taxon>
        <taxon>Oxymonadida</taxon>
        <taxon>Streblomastigidae</taxon>
        <taxon>Streblomastix</taxon>
    </lineage>
</organism>
<dbReference type="Pfam" id="PF00111">
    <property type="entry name" value="Fer2"/>
    <property type="match status" value="1"/>
</dbReference>
<reference evidence="17 18" key="1">
    <citation type="submission" date="2019-03" db="EMBL/GenBank/DDBJ databases">
        <title>Single cell metagenomics reveals metabolic interactions within the superorganism composed of flagellate Streblomastix strix and complex community of Bacteroidetes bacteria on its surface.</title>
        <authorList>
            <person name="Treitli S.C."/>
            <person name="Kolisko M."/>
            <person name="Husnik F."/>
            <person name="Keeling P."/>
            <person name="Hampl V."/>
        </authorList>
    </citation>
    <scope>NUCLEOTIDE SEQUENCE [LARGE SCALE GENOMIC DNA]</scope>
    <source>
        <strain evidence="17">ST1C</strain>
    </source>
</reference>
<dbReference type="InterPro" id="IPR012675">
    <property type="entry name" value="Beta-grasp_dom_sf"/>
</dbReference>
<dbReference type="InterPro" id="IPR006058">
    <property type="entry name" value="2Fe2S_fd_BS"/>
</dbReference>
<dbReference type="CDD" id="cd00207">
    <property type="entry name" value="fer2"/>
    <property type="match status" value="1"/>
</dbReference>
<dbReference type="Gene3D" id="3.30.390.50">
    <property type="entry name" value="CO dehydrogenase flavoprotein, C-terminal domain"/>
    <property type="match status" value="1"/>
</dbReference>
<dbReference type="PROSITE" id="PS51085">
    <property type="entry name" value="2FE2S_FER_2"/>
    <property type="match status" value="1"/>
</dbReference>
<dbReference type="SMART" id="SM01008">
    <property type="entry name" value="Ald_Xan_dh_C"/>
    <property type="match status" value="1"/>
</dbReference>
<feature type="binding site" evidence="13">
    <location>
        <position position="366"/>
    </location>
    <ligand>
        <name>FAD</name>
        <dbReference type="ChEBI" id="CHEBI:57692"/>
    </ligand>
</feature>
<dbReference type="Proteomes" id="UP000324800">
    <property type="component" value="Unassembled WGS sequence"/>
</dbReference>
<keyword evidence="8" id="KW-0560">Oxidoreductase</keyword>
<dbReference type="SUPFAM" id="SSF56003">
    <property type="entry name" value="Molybdenum cofactor-binding domain"/>
    <property type="match status" value="1"/>
</dbReference>
<dbReference type="InterPro" id="IPR016169">
    <property type="entry name" value="FAD-bd_PCMH_sub2"/>
</dbReference>
<dbReference type="PIRSF" id="PIRSF000127">
    <property type="entry name" value="Xanthine_DH"/>
    <property type="match status" value="1"/>
</dbReference>
<evidence type="ECO:0000256" key="13">
    <source>
        <dbReference type="PIRSR" id="PIRSR000127-2"/>
    </source>
</evidence>
<feature type="binding site" evidence="13">
    <location>
        <position position="759"/>
    </location>
    <ligand>
        <name>substrate</name>
    </ligand>
</feature>
<feature type="binding site" evidence="14">
    <location>
        <position position="755"/>
    </location>
    <ligand>
        <name>Mo-molybdopterin</name>
        <dbReference type="ChEBI" id="CHEBI:71302"/>
    </ligand>
    <ligandPart>
        <name>Mo</name>
        <dbReference type="ChEBI" id="CHEBI:28685"/>
    </ligandPart>
</feature>
<dbReference type="Gene3D" id="3.10.20.30">
    <property type="match status" value="1"/>
</dbReference>
<dbReference type="InterPro" id="IPR008274">
    <property type="entry name" value="AldOxase/xan_DH_MoCoBD1"/>
</dbReference>
<dbReference type="InterPro" id="IPR001041">
    <property type="entry name" value="2Fe-2S_ferredoxin-type"/>
</dbReference>
<dbReference type="PANTHER" id="PTHR45444:SF3">
    <property type="entry name" value="XANTHINE DEHYDROGENASE"/>
    <property type="match status" value="1"/>
</dbReference>
<feature type="binding site" evidence="14">
    <location>
        <position position="145"/>
    </location>
    <ligand>
        <name>[2Fe-2S] cluster</name>
        <dbReference type="ChEBI" id="CHEBI:190135"/>
        <label>2</label>
    </ligand>
</feature>
<keyword evidence="5 14" id="KW-0001">2Fe-2S</keyword>
<dbReference type="Pfam" id="PF03450">
    <property type="entry name" value="CO_deh_flav_C"/>
    <property type="match status" value="1"/>
</dbReference>
<dbReference type="SUPFAM" id="SSF55447">
    <property type="entry name" value="CO dehydrogenase flavoprotein C-terminal domain-like"/>
    <property type="match status" value="1"/>
</dbReference>
<dbReference type="EMBL" id="SNRW01001398">
    <property type="protein sequence ID" value="KAA6396544.1"/>
    <property type="molecule type" value="Genomic_DNA"/>
</dbReference>
<dbReference type="InterPro" id="IPR046867">
    <property type="entry name" value="AldOxase/xan_DH_MoCoBD2"/>
</dbReference>
<evidence type="ECO:0000256" key="9">
    <source>
        <dbReference type="ARBA" id="ARBA00023004"/>
    </source>
</evidence>
<evidence type="ECO:0000256" key="4">
    <source>
        <dbReference type="ARBA" id="ARBA00022630"/>
    </source>
</evidence>
<dbReference type="Gene3D" id="3.30.365.10">
    <property type="entry name" value="Aldehyde oxidase/xanthine dehydrogenase, molybdopterin binding domain"/>
    <property type="match status" value="4"/>
</dbReference>
<evidence type="ECO:0000256" key="5">
    <source>
        <dbReference type="ARBA" id="ARBA00022714"/>
    </source>
</evidence>
<evidence type="ECO:0000256" key="10">
    <source>
        <dbReference type="ARBA" id="ARBA00023014"/>
    </source>
</evidence>
<dbReference type="InterPro" id="IPR016166">
    <property type="entry name" value="FAD-bd_PCMH"/>
</dbReference>
<dbReference type="InterPro" id="IPR000674">
    <property type="entry name" value="Ald_Oxase/Xan_DH_a/b"/>
</dbReference>
<protein>
    <submittedName>
        <fullName evidence="17">Xanthine dehydrogenase</fullName>
    </submittedName>
</protein>
<dbReference type="SUPFAM" id="SSF54665">
    <property type="entry name" value="CO dehydrogenase molybdoprotein N-domain-like"/>
    <property type="match status" value="1"/>
</dbReference>
<comment type="cofactor">
    <cofactor evidence="14">
        <name>[2Fe-2S] cluster</name>
        <dbReference type="ChEBI" id="CHEBI:190135"/>
    </cofactor>
    <text evidence="14">Binds 2 [2Fe-2S] clusters.</text>
</comment>
<feature type="active site" description="Proton acceptor" evidence="12">
    <location>
        <position position="1206"/>
    </location>
</feature>
<feature type="binding site" evidence="14">
    <location>
        <position position="51"/>
    </location>
    <ligand>
        <name>[2Fe-2S] cluster</name>
        <dbReference type="ChEBI" id="CHEBI:190135"/>
        <label>1</label>
    </ligand>
</feature>
<proteinExistence type="inferred from homology"/>
<dbReference type="PROSITE" id="PS00197">
    <property type="entry name" value="2FE2S_FER_1"/>
    <property type="match status" value="1"/>
</dbReference>
<keyword evidence="10 14" id="KW-0411">Iron-sulfur</keyword>
<dbReference type="InterPro" id="IPR005107">
    <property type="entry name" value="CO_DH_flav_C"/>
</dbReference>
<dbReference type="SUPFAM" id="SSF47741">
    <property type="entry name" value="CO dehydrogenase ISP C-domain like"/>
    <property type="match status" value="1"/>
</dbReference>
<dbReference type="Gene3D" id="3.90.1170.50">
    <property type="entry name" value="Aldehyde oxidase/xanthine dehydrogenase, a/b hammerhead"/>
    <property type="match status" value="1"/>
</dbReference>
<dbReference type="Gene3D" id="3.30.465.10">
    <property type="match status" value="1"/>
</dbReference>
<feature type="binding site" evidence="13">
    <location>
        <position position="874"/>
    </location>
    <ligand>
        <name>substrate</name>
    </ligand>
</feature>
<dbReference type="InterPro" id="IPR016167">
    <property type="entry name" value="FAD-bd_PCMH_sub1"/>
</dbReference>
<dbReference type="AlphaFoldDB" id="A0A5J4WNM2"/>
<dbReference type="InterPro" id="IPR002888">
    <property type="entry name" value="2Fe-2S-bd"/>
</dbReference>
<comment type="caution">
    <text evidence="17">The sequence shown here is derived from an EMBL/GenBank/DDBJ whole genome shotgun (WGS) entry which is preliminary data.</text>
</comment>
<keyword evidence="3 14" id="KW-0500">Molybdenum</keyword>
<dbReference type="InterPro" id="IPR002346">
    <property type="entry name" value="Mopterin_DH_FAD-bd"/>
</dbReference>
<dbReference type="GO" id="GO:0016491">
    <property type="term" value="F:oxidoreductase activity"/>
    <property type="evidence" value="ECO:0007669"/>
    <property type="project" value="UniProtKB-KW"/>
</dbReference>
<dbReference type="Pfam" id="PF00941">
    <property type="entry name" value="FAD_binding_5"/>
    <property type="match status" value="1"/>
</dbReference>
<dbReference type="InterPro" id="IPR037165">
    <property type="entry name" value="AldOxase/xan_DH_Mopterin-bd_sf"/>
</dbReference>
<evidence type="ECO:0000256" key="2">
    <source>
        <dbReference type="ARBA" id="ARBA00006849"/>
    </source>
</evidence>
<dbReference type="Gene3D" id="3.30.43.10">
    <property type="entry name" value="Uridine Diphospho-n-acetylenolpyruvylglucosamine Reductase, domain 2"/>
    <property type="match status" value="1"/>
</dbReference>
<evidence type="ECO:0000313" key="18">
    <source>
        <dbReference type="Proteomes" id="UP000324800"/>
    </source>
</evidence>
<dbReference type="PANTHER" id="PTHR45444">
    <property type="entry name" value="XANTHINE DEHYDROGENASE"/>
    <property type="match status" value="1"/>
</dbReference>
<evidence type="ECO:0000256" key="1">
    <source>
        <dbReference type="ARBA" id="ARBA00001974"/>
    </source>
</evidence>
<feature type="binding site" evidence="14">
    <location>
        <position position="872"/>
    </location>
    <ligand>
        <name>Mo-molybdopterin</name>
        <dbReference type="ChEBI" id="CHEBI:71302"/>
    </ligand>
    <ligandPart>
        <name>Mo</name>
        <dbReference type="ChEBI" id="CHEBI:28685"/>
    </ligandPart>
</feature>
<gene>
    <name evidence="17" type="ORF">EZS28_007928</name>
</gene>
<dbReference type="InterPro" id="IPR036683">
    <property type="entry name" value="CO_DH_flav_C_dom_sf"/>
</dbReference>